<reference evidence="3" key="1">
    <citation type="submission" date="2021-02" db="EMBL/GenBank/DDBJ databases">
        <authorList>
            <person name="Dougan E. K."/>
            <person name="Rhodes N."/>
            <person name="Thang M."/>
            <person name="Chan C."/>
        </authorList>
    </citation>
    <scope>NUCLEOTIDE SEQUENCE</scope>
</reference>
<dbReference type="SUPFAM" id="SSF81606">
    <property type="entry name" value="PP2C-like"/>
    <property type="match status" value="1"/>
</dbReference>
<evidence type="ECO:0000313" key="3">
    <source>
        <dbReference type="EMBL" id="CAE7451440.1"/>
    </source>
</evidence>
<keyword evidence="4" id="KW-1185">Reference proteome</keyword>
<dbReference type="SMART" id="SM00332">
    <property type="entry name" value="PP2Cc"/>
    <property type="match status" value="1"/>
</dbReference>
<dbReference type="AlphaFoldDB" id="A0A812RSX9"/>
<protein>
    <recommendedName>
        <fullName evidence="2">PPM-type phosphatase domain-containing protein</fullName>
    </recommendedName>
</protein>
<dbReference type="InterPro" id="IPR027470">
    <property type="entry name" value="Cation_efflux_CTD"/>
</dbReference>
<dbReference type="Pfam" id="PF16916">
    <property type="entry name" value="ZT_dimer"/>
    <property type="match status" value="1"/>
</dbReference>
<dbReference type="InterPro" id="IPR036837">
    <property type="entry name" value="Cation_efflux_CTD_sf"/>
</dbReference>
<evidence type="ECO:0000256" key="1">
    <source>
        <dbReference type="SAM" id="MobiDB-lite"/>
    </source>
</evidence>
<sequence length="699" mass="78030">MASFAWPDPAKPTPTSKVVSDPKDWKDEALLIPHECIRWYNAHLLQILDEFDPVARPTCAWKTKVLFSFFADYYMPFVHHHHHGEEHIYNPGILEKCKSAGVADPFPKIKEDHEKLLSHLESLLTFRKGIDAGDGQVLEEFKKSMKEMIEFMEEHLAEEERDYPKIFDACKMTQEEEGALVHKILESLGLDGNKRMLPTVLYTMALWRGKDKMLEWETHLPGPVRMLNNNCWVKDFQENQLRVLEALKKEEAFEPQVRNHTLRTRRMGPFCLVDATIVVDARISASAASMIAEAVHDQVIRDFHPSVTDVLVHVDPDGSPQSHRLETHSEVGAMSDPVMNPEELEARIRQALLQEDTDKDLPRILEVTDLHTYFYMEDERNFTSDGHPDFIYPGCHAKFVLTVGKTVDLHPGDVVESALQNNVVQSRSAADFAVGISQNKGVRRGEDVVVTPGSNGVLKIAMLMDGHGGQGIVQHAAALQKRLLERCTSFEAWPGCAEEAVAAFQDQAREQHWPSGATLVAVVSEVKTSRTAFAWAGDSQGVWIRGGQIVYRTTTHTTENVAELQRLQTHRPAYSYRLRHGYLCSTTPNAGCVMPTRGLGDVDLESAGFLAVPETSDFVEVEADDVILIASDGLWDVVSEEQVLAILADKQLPTLEAQATALAAAAVRAWRAQYGSSEADDVSVLLYRPQLDSASGAEL</sequence>
<dbReference type="EMBL" id="CAJNDS010002367">
    <property type="protein sequence ID" value="CAE7451440.1"/>
    <property type="molecule type" value="Genomic_DNA"/>
</dbReference>
<gene>
    <name evidence="3" type="ORF">SNAT2548_LOCUS24718</name>
</gene>
<dbReference type="PROSITE" id="PS51746">
    <property type="entry name" value="PPM_2"/>
    <property type="match status" value="1"/>
</dbReference>
<dbReference type="Gene3D" id="1.20.120.520">
    <property type="entry name" value="nmb1532 protein domain like"/>
    <property type="match status" value="1"/>
</dbReference>
<evidence type="ECO:0000259" key="2">
    <source>
        <dbReference type="PROSITE" id="PS51746"/>
    </source>
</evidence>
<dbReference type="OrthoDB" id="445386at2759"/>
<dbReference type="SUPFAM" id="SSF160240">
    <property type="entry name" value="Cation efflux protein cytoplasmic domain-like"/>
    <property type="match status" value="1"/>
</dbReference>
<dbReference type="CDD" id="cd00143">
    <property type="entry name" value="PP2Cc"/>
    <property type="match status" value="1"/>
</dbReference>
<dbReference type="InterPro" id="IPR001932">
    <property type="entry name" value="PPM-type_phosphatase-like_dom"/>
</dbReference>
<name>A0A812RSX9_9DINO</name>
<dbReference type="Pfam" id="PF00481">
    <property type="entry name" value="PP2C"/>
    <property type="match status" value="1"/>
</dbReference>
<organism evidence="3 4">
    <name type="scientific">Symbiodinium natans</name>
    <dbReference type="NCBI Taxonomy" id="878477"/>
    <lineage>
        <taxon>Eukaryota</taxon>
        <taxon>Sar</taxon>
        <taxon>Alveolata</taxon>
        <taxon>Dinophyceae</taxon>
        <taxon>Suessiales</taxon>
        <taxon>Symbiodiniaceae</taxon>
        <taxon>Symbiodinium</taxon>
    </lineage>
</organism>
<comment type="caution">
    <text evidence="3">The sequence shown here is derived from an EMBL/GenBank/DDBJ whole genome shotgun (WGS) entry which is preliminary data.</text>
</comment>
<accession>A0A812RSX9</accession>
<dbReference type="PANTHER" id="PTHR47992">
    <property type="entry name" value="PROTEIN PHOSPHATASE"/>
    <property type="match status" value="1"/>
</dbReference>
<feature type="region of interest" description="Disordered" evidence="1">
    <location>
        <begin position="1"/>
        <end position="20"/>
    </location>
</feature>
<proteinExistence type="predicted"/>
<dbReference type="InterPro" id="IPR015655">
    <property type="entry name" value="PP2C"/>
</dbReference>
<dbReference type="InterPro" id="IPR012312">
    <property type="entry name" value="Hemerythrin-like"/>
</dbReference>
<dbReference type="GO" id="GO:0004722">
    <property type="term" value="F:protein serine/threonine phosphatase activity"/>
    <property type="evidence" value="ECO:0007669"/>
    <property type="project" value="InterPro"/>
</dbReference>
<evidence type="ECO:0000313" key="4">
    <source>
        <dbReference type="Proteomes" id="UP000604046"/>
    </source>
</evidence>
<dbReference type="InterPro" id="IPR036457">
    <property type="entry name" value="PPM-type-like_dom_sf"/>
</dbReference>
<dbReference type="Gene3D" id="3.30.70.1350">
    <property type="entry name" value="Cation efflux protein, cytoplasmic domain"/>
    <property type="match status" value="1"/>
</dbReference>
<dbReference type="Proteomes" id="UP000604046">
    <property type="component" value="Unassembled WGS sequence"/>
</dbReference>
<dbReference type="Pfam" id="PF01814">
    <property type="entry name" value="Hemerythrin"/>
    <property type="match status" value="1"/>
</dbReference>
<feature type="domain" description="PPM-type phosphatase" evidence="2">
    <location>
        <begin position="433"/>
        <end position="689"/>
    </location>
</feature>
<dbReference type="Gene3D" id="3.60.40.10">
    <property type="entry name" value="PPM-type phosphatase domain"/>
    <property type="match status" value="1"/>
</dbReference>